<keyword evidence="1" id="KW-0812">Transmembrane</keyword>
<protein>
    <submittedName>
        <fullName evidence="2">YibE/F family protein</fullName>
    </submittedName>
</protein>
<dbReference type="InterPro" id="IPR012507">
    <property type="entry name" value="YibE_F"/>
</dbReference>
<dbReference type="Pfam" id="PF07907">
    <property type="entry name" value="YibE_F"/>
    <property type="match status" value="1"/>
</dbReference>
<dbReference type="PANTHER" id="PTHR41771:SF1">
    <property type="entry name" value="MEMBRANE PROTEIN"/>
    <property type="match status" value="1"/>
</dbReference>
<feature type="transmembrane region" description="Helical" evidence="1">
    <location>
        <begin position="246"/>
        <end position="268"/>
    </location>
</feature>
<name>A0A9D1RSK3_9FIRM</name>
<reference evidence="2" key="1">
    <citation type="journal article" date="2021" name="PeerJ">
        <title>Extensive microbial diversity within the chicken gut microbiome revealed by metagenomics and culture.</title>
        <authorList>
            <person name="Gilroy R."/>
            <person name="Ravi A."/>
            <person name="Getino M."/>
            <person name="Pursley I."/>
            <person name="Horton D.L."/>
            <person name="Alikhan N.F."/>
            <person name="Baker D."/>
            <person name="Gharbi K."/>
            <person name="Hall N."/>
            <person name="Watson M."/>
            <person name="Adriaenssens E.M."/>
            <person name="Foster-Nyarko E."/>
            <person name="Jarju S."/>
            <person name="Secka A."/>
            <person name="Antonio M."/>
            <person name="Oren A."/>
            <person name="Chaudhuri R.R."/>
            <person name="La Ragione R."/>
            <person name="Hildebrand F."/>
            <person name="Pallen M.J."/>
        </authorList>
    </citation>
    <scope>NUCLEOTIDE SEQUENCE</scope>
    <source>
        <strain evidence="2">ChiGjej6B6-1540</strain>
    </source>
</reference>
<reference evidence="2" key="2">
    <citation type="submission" date="2021-04" db="EMBL/GenBank/DDBJ databases">
        <authorList>
            <person name="Gilroy R."/>
        </authorList>
    </citation>
    <scope>NUCLEOTIDE SEQUENCE</scope>
    <source>
        <strain evidence="2">ChiGjej6B6-1540</strain>
    </source>
</reference>
<comment type="caution">
    <text evidence="2">The sequence shown here is derived from an EMBL/GenBank/DDBJ whole genome shotgun (WGS) entry which is preliminary data.</text>
</comment>
<evidence type="ECO:0000313" key="3">
    <source>
        <dbReference type="Proteomes" id="UP000824192"/>
    </source>
</evidence>
<accession>A0A9D1RSK3</accession>
<feature type="transmembrane region" description="Helical" evidence="1">
    <location>
        <begin position="350"/>
        <end position="372"/>
    </location>
</feature>
<evidence type="ECO:0000313" key="2">
    <source>
        <dbReference type="EMBL" id="HIW93379.1"/>
    </source>
</evidence>
<dbReference type="Proteomes" id="UP000824192">
    <property type="component" value="Unassembled WGS sequence"/>
</dbReference>
<evidence type="ECO:0000256" key="1">
    <source>
        <dbReference type="SAM" id="Phobius"/>
    </source>
</evidence>
<keyword evidence="1" id="KW-0472">Membrane</keyword>
<gene>
    <name evidence="2" type="ORF">H9868_02440</name>
</gene>
<feature type="transmembrane region" description="Helical" evidence="1">
    <location>
        <begin position="127"/>
        <end position="145"/>
    </location>
</feature>
<feature type="transmembrane region" description="Helical" evidence="1">
    <location>
        <begin position="203"/>
        <end position="226"/>
    </location>
</feature>
<dbReference type="PANTHER" id="PTHR41771">
    <property type="entry name" value="MEMBRANE PROTEIN-RELATED"/>
    <property type="match status" value="1"/>
</dbReference>
<sequence length="379" mass="40372">MKPSALSNPFLRWGVPLLLLAVFVVFAIVINQVDKVELINRSGQTFEKAVVTQILQDNLQSDGTRVGEQRLMVRILTGERAGEEVETTSSSGYLFGAGCTEGMHVILMQSVAGDSIVTSVYTQDRELVLYVFAALYLVVLCLVGGKQGLKGALGLIFTFGCILFVYLPLVYRGWSPFWVAVLVCAVTTLVTMYLIGGPTAKTFVATGGTVAGVIIAGVAATLFSMASGLSGWNVSDIESLLTLWNVSGIQVGGLLFSGLLISSLGAVMDVSMSIASSMEEIYRQNPALTRPQLFQAGMHVGRDMMGTDSNTLILAFAGSSVSMLVLNYAYDLPYQQIINSNNIGIAVMEGLSGSFGIVLAVPATVLLATFCLTRRSKAD</sequence>
<feature type="transmembrane region" description="Helical" evidence="1">
    <location>
        <begin position="177"/>
        <end position="196"/>
    </location>
</feature>
<organism evidence="2 3">
    <name type="scientific">Candidatus Flavonifractor merdipullorum</name>
    <dbReference type="NCBI Taxonomy" id="2838590"/>
    <lineage>
        <taxon>Bacteria</taxon>
        <taxon>Bacillati</taxon>
        <taxon>Bacillota</taxon>
        <taxon>Clostridia</taxon>
        <taxon>Eubacteriales</taxon>
        <taxon>Oscillospiraceae</taxon>
        <taxon>Flavonifractor</taxon>
    </lineage>
</organism>
<proteinExistence type="predicted"/>
<keyword evidence="1" id="KW-1133">Transmembrane helix</keyword>
<feature type="transmembrane region" description="Helical" evidence="1">
    <location>
        <begin position="152"/>
        <end position="171"/>
    </location>
</feature>
<feature type="transmembrane region" description="Helical" evidence="1">
    <location>
        <begin position="12"/>
        <end position="30"/>
    </location>
</feature>
<feature type="transmembrane region" description="Helical" evidence="1">
    <location>
        <begin position="312"/>
        <end position="330"/>
    </location>
</feature>
<dbReference type="AlphaFoldDB" id="A0A9D1RSK3"/>
<dbReference type="EMBL" id="DXGA01000051">
    <property type="protein sequence ID" value="HIW93379.1"/>
    <property type="molecule type" value="Genomic_DNA"/>
</dbReference>